<name>A1ZS37_MICM2</name>
<dbReference type="InterPro" id="IPR012910">
    <property type="entry name" value="Plug_dom"/>
</dbReference>
<evidence type="ECO:0000256" key="3">
    <source>
        <dbReference type="ARBA" id="ARBA00022452"/>
    </source>
</evidence>
<dbReference type="SUPFAM" id="SSF49464">
    <property type="entry name" value="Carboxypeptidase regulatory domain-like"/>
    <property type="match status" value="1"/>
</dbReference>
<evidence type="ECO:0000259" key="9">
    <source>
        <dbReference type="Pfam" id="PF07715"/>
    </source>
</evidence>
<keyword evidence="3 7" id="KW-1134">Transmembrane beta strand</keyword>
<dbReference type="Gene3D" id="2.40.170.20">
    <property type="entry name" value="TonB-dependent receptor, beta-barrel domain"/>
    <property type="match status" value="1"/>
</dbReference>
<dbReference type="Gene3D" id="2.60.40.1120">
    <property type="entry name" value="Carboxypeptidase-like, regulatory domain"/>
    <property type="match status" value="1"/>
</dbReference>
<evidence type="ECO:0000313" key="11">
    <source>
        <dbReference type="EMBL" id="EAY26760.1"/>
    </source>
</evidence>
<dbReference type="InterPro" id="IPR041700">
    <property type="entry name" value="OMP_b-brl_3"/>
</dbReference>
<dbReference type="Pfam" id="PF14905">
    <property type="entry name" value="OMP_b-brl_3"/>
    <property type="match status" value="1"/>
</dbReference>
<keyword evidence="6 7" id="KW-0998">Cell outer membrane</keyword>
<dbReference type="InterPro" id="IPR008969">
    <property type="entry name" value="CarboxyPept-like_regulatory"/>
</dbReference>
<evidence type="ECO:0000256" key="7">
    <source>
        <dbReference type="PROSITE-ProRule" id="PRU01360"/>
    </source>
</evidence>
<evidence type="ECO:0000259" key="10">
    <source>
        <dbReference type="Pfam" id="PF14905"/>
    </source>
</evidence>
<keyword evidence="4 7" id="KW-0812">Transmembrane</keyword>
<dbReference type="PANTHER" id="PTHR40980:SF4">
    <property type="entry name" value="TONB-DEPENDENT RECEPTOR-LIKE BETA-BARREL DOMAIN-CONTAINING PROTEIN"/>
    <property type="match status" value="1"/>
</dbReference>
<accession>A1ZS37</accession>
<comment type="caution">
    <text evidence="11">The sequence shown here is derived from an EMBL/GenBank/DDBJ whole genome shotgun (WGS) entry which is preliminary data.</text>
</comment>
<dbReference type="Pfam" id="PF07715">
    <property type="entry name" value="Plug"/>
    <property type="match status" value="1"/>
</dbReference>
<protein>
    <submittedName>
        <fullName evidence="11">TonB-dependent receptor, putative</fullName>
    </submittedName>
</protein>
<dbReference type="SUPFAM" id="SSF56935">
    <property type="entry name" value="Porins"/>
    <property type="match status" value="1"/>
</dbReference>
<comment type="subcellular location">
    <subcellularLocation>
        <location evidence="1 7">Cell outer membrane</location>
        <topology evidence="1 7">Multi-pass membrane protein</topology>
    </subcellularLocation>
</comment>
<feature type="compositionally biased region" description="Basic residues" evidence="8">
    <location>
        <begin position="861"/>
        <end position="875"/>
    </location>
</feature>
<feature type="domain" description="Outer membrane protein beta-barrel" evidence="10">
    <location>
        <begin position="440"/>
        <end position="848"/>
    </location>
</feature>
<evidence type="ECO:0000313" key="12">
    <source>
        <dbReference type="Proteomes" id="UP000004095"/>
    </source>
</evidence>
<gene>
    <name evidence="11" type="ORF">M23134_00726</name>
</gene>
<dbReference type="Gene3D" id="2.170.130.10">
    <property type="entry name" value="TonB-dependent receptor, plug domain"/>
    <property type="match status" value="1"/>
</dbReference>
<feature type="domain" description="TonB-dependent receptor plug" evidence="9">
    <location>
        <begin position="199"/>
        <end position="278"/>
    </location>
</feature>
<keyword evidence="5 7" id="KW-0472">Membrane</keyword>
<dbReference type="eggNOG" id="COG4771">
    <property type="taxonomic scope" value="Bacteria"/>
</dbReference>
<feature type="region of interest" description="Disordered" evidence="8">
    <location>
        <begin position="859"/>
        <end position="885"/>
    </location>
</feature>
<dbReference type="Pfam" id="PF13620">
    <property type="entry name" value="CarboxypepD_reg"/>
    <property type="match status" value="1"/>
</dbReference>
<dbReference type="InterPro" id="IPR037066">
    <property type="entry name" value="Plug_dom_sf"/>
</dbReference>
<evidence type="ECO:0000256" key="6">
    <source>
        <dbReference type="ARBA" id="ARBA00023237"/>
    </source>
</evidence>
<proteinExistence type="inferred from homology"/>
<dbReference type="AlphaFoldDB" id="A1ZS37"/>
<keyword evidence="12" id="KW-1185">Reference proteome</keyword>
<comment type="similarity">
    <text evidence="7">Belongs to the TonB-dependent receptor family.</text>
</comment>
<reference evidence="11 12" key="1">
    <citation type="submission" date="2007-01" db="EMBL/GenBank/DDBJ databases">
        <authorList>
            <person name="Haygood M."/>
            <person name="Podell S."/>
            <person name="Anderson C."/>
            <person name="Hopkinson B."/>
            <person name="Roe K."/>
            <person name="Barbeau K."/>
            <person name="Gaasterland T."/>
            <person name="Ferriera S."/>
            <person name="Johnson J."/>
            <person name="Kravitz S."/>
            <person name="Beeson K."/>
            <person name="Sutton G."/>
            <person name="Rogers Y.-H."/>
            <person name="Friedman R."/>
            <person name="Frazier M."/>
            <person name="Venter J.C."/>
        </authorList>
    </citation>
    <scope>NUCLEOTIDE SEQUENCE [LARGE SCALE GENOMIC DNA]</scope>
    <source>
        <strain evidence="11 12">ATCC 23134</strain>
    </source>
</reference>
<evidence type="ECO:0000256" key="5">
    <source>
        <dbReference type="ARBA" id="ARBA00023136"/>
    </source>
</evidence>
<evidence type="ECO:0000256" key="8">
    <source>
        <dbReference type="SAM" id="MobiDB-lite"/>
    </source>
</evidence>
<dbReference type="InterPro" id="IPR036942">
    <property type="entry name" value="Beta-barrel_TonB_sf"/>
</dbReference>
<organism evidence="11 12">
    <name type="scientific">Microscilla marina ATCC 23134</name>
    <dbReference type="NCBI Taxonomy" id="313606"/>
    <lineage>
        <taxon>Bacteria</taxon>
        <taxon>Pseudomonadati</taxon>
        <taxon>Bacteroidota</taxon>
        <taxon>Cytophagia</taxon>
        <taxon>Cytophagales</taxon>
        <taxon>Microscillaceae</taxon>
        <taxon>Microscilla</taxon>
    </lineage>
</organism>
<dbReference type="EMBL" id="AAWS01000030">
    <property type="protein sequence ID" value="EAY26760.1"/>
    <property type="molecule type" value="Genomic_DNA"/>
</dbReference>
<dbReference type="Proteomes" id="UP000004095">
    <property type="component" value="Unassembled WGS sequence"/>
</dbReference>
<evidence type="ECO:0000256" key="2">
    <source>
        <dbReference type="ARBA" id="ARBA00022448"/>
    </source>
</evidence>
<evidence type="ECO:0000256" key="1">
    <source>
        <dbReference type="ARBA" id="ARBA00004571"/>
    </source>
</evidence>
<dbReference type="InterPro" id="IPR039426">
    <property type="entry name" value="TonB-dep_rcpt-like"/>
</dbReference>
<dbReference type="PANTHER" id="PTHR40980">
    <property type="entry name" value="PLUG DOMAIN-CONTAINING PROTEIN"/>
    <property type="match status" value="1"/>
</dbReference>
<keyword evidence="11" id="KW-0675">Receptor</keyword>
<dbReference type="GO" id="GO:0009279">
    <property type="term" value="C:cell outer membrane"/>
    <property type="evidence" value="ECO:0007669"/>
    <property type="project" value="UniProtKB-SubCell"/>
</dbReference>
<evidence type="ECO:0000256" key="4">
    <source>
        <dbReference type="ARBA" id="ARBA00022692"/>
    </source>
</evidence>
<keyword evidence="2 7" id="KW-0813">Transport</keyword>
<sequence>MWFAPIFNQTAYIPKKTFIPMKNYTPKSYTMKNLLIIKLLVFGLILGFTSTQAQQKKPPVKKGQKRQMPAIGKVYGVVKDASTGKPVEFATVALVNMRTKKIVTGAIANDKGKFSISEVKLGMYQLKVNYIGYKVKTLGPIKLFPKKYRGDGIEQNMGEVSIASSTEKLGTVTVTAERETMEIKADRKVFNVEKNITSTGGTSLDALQNVPSVDVDQDGNVSLRGSANVTVFIDGKPSGLTGSGRQAALEQIPASSIKKIEVITNPSAKYDPDGMSGIINIVLKKNVLRGMNGFVNLNVGTNDKYSGSLRLGLRTGAVNAYVNYSGNLFNRFMNSTNVRETYNDARDTTTFLNQVGDGDMQFHSNLLKAGIDINLNEKNTLTFSGLYSIRGFGRDMITDQVNEQQVNGGNRTFLSRSLLNNELGSDGNNMDFNAGYKRYFNNPDKVLALDIRHSRSSSLFSSDLALAPRNEDGTPTGGNSALTINETDNKFNITTAQLDFELPVNKSVKLEMGLKTTIRNIFNGYSVLNDATGTGNYIPDLTQNNDFRYDEQVHAAYGIYNHELTKKLSFQVGLRVEQTMSDAVVENTDQSYKNEFLNMFPSGFVSYKISKQGTFTANYSRRINRPRTRALNPFIIRIDANNQFQGNPALLPEFINSYELSYTHTHKGITLNMTTYFRDIRGNIQRILLEDNVNNIITRSYDNLESGRNYGIEGAFNMRATKWWNFTLSGNFYKTEIDGSNLENELNNEAFSYQTKLLSNFKFSSKFNAQVTGRYRAPIVLAQGEMEEVYSIDAAINYKVLKGKGTLGLRVSDIFNTRRYGFLTNGTDFMQVGNFKPETRIAFLSFSYRFGKMSMDARKMRELRKKRRKRKKRRGNNVPNVDGIN</sequence>
<dbReference type="PROSITE" id="PS52016">
    <property type="entry name" value="TONB_DEPENDENT_REC_3"/>
    <property type="match status" value="1"/>
</dbReference>